<keyword evidence="3 5" id="KW-1133">Transmembrane helix</keyword>
<comment type="similarity">
    <text evidence="5">Belongs to the UPF0344 family.</text>
</comment>
<dbReference type="OrthoDB" id="2365314at2"/>
<gene>
    <name evidence="6" type="ORF">KR50_15390</name>
</gene>
<feature type="transmembrane region" description="Helical" evidence="5">
    <location>
        <begin position="37"/>
        <end position="58"/>
    </location>
</feature>
<evidence type="ECO:0000313" key="7">
    <source>
        <dbReference type="Proteomes" id="UP000031972"/>
    </source>
</evidence>
<dbReference type="AlphaFoldDB" id="A0A0C2VEM8"/>
<keyword evidence="7" id="KW-1185">Reference proteome</keyword>
<sequence length="123" mass="13674">MFETTGLHIASWVIGIILFFAAYALHKQGNAKGSKITHMILRLFYVFIIGTGAALFIFHSSMDAALYGVKFLLGILVVGFMEMVLVRTKKGKPTQVLWILLVLALLGTIYLGFRLPIGYNFFG</sequence>
<dbReference type="NCBIfam" id="NF010198">
    <property type="entry name" value="PRK13673.1-5"/>
    <property type="match status" value="1"/>
</dbReference>
<dbReference type="PATRIC" id="fig|220754.4.peg.1562"/>
<evidence type="ECO:0000256" key="1">
    <source>
        <dbReference type="ARBA" id="ARBA00022475"/>
    </source>
</evidence>
<protein>
    <recommendedName>
        <fullName evidence="5">UPF0344 protein KR50_15390</fullName>
    </recommendedName>
</protein>
<feature type="transmembrane region" description="Helical" evidence="5">
    <location>
        <begin position="97"/>
        <end position="117"/>
    </location>
</feature>
<name>A0A0C2VEM8_9BACL</name>
<keyword evidence="2 5" id="KW-0812">Transmembrane</keyword>
<evidence type="ECO:0000256" key="2">
    <source>
        <dbReference type="ARBA" id="ARBA00022692"/>
    </source>
</evidence>
<comment type="caution">
    <text evidence="6">The sequence shown here is derived from an EMBL/GenBank/DDBJ whole genome shotgun (WGS) entry which is preliminary data.</text>
</comment>
<keyword evidence="1 5" id="KW-1003">Cell membrane</keyword>
<feature type="transmembrane region" description="Helical" evidence="5">
    <location>
        <begin position="6"/>
        <end position="25"/>
    </location>
</feature>
<evidence type="ECO:0000256" key="3">
    <source>
        <dbReference type="ARBA" id="ARBA00022989"/>
    </source>
</evidence>
<dbReference type="HAMAP" id="MF_01536">
    <property type="entry name" value="UPF0344"/>
    <property type="match status" value="1"/>
</dbReference>
<proteinExistence type="inferred from homology"/>
<dbReference type="EMBL" id="JXRR01000014">
    <property type="protein sequence ID" value="KIL47372.1"/>
    <property type="molecule type" value="Genomic_DNA"/>
</dbReference>
<evidence type="ECO:0000256" key="4">
    <source>
        <dbReference type="ARBA" id="ARBA00023136"/>
    </source>
</evidence>
<accession>A0A0C2VEM8</accession>
<evidence type="ECO:0000256" key="5">
    <source>
        <dbReference type="HAMAP-Rule" id="MF_01536"/>
    </source>
</evidence>
<organism evidence="6 7">
    <name type="scientific">Jeotgalibacillus campisalis</name>
    <dbReference type="NCBI Taxonomy" id="220754"/>
    <lineage>
        <taxon>Bacteria</taxon>
        <taxon>Bacillati</taxon>
        <taxon>Bacillota</taxon>
        <taxon>Bacilli</taxon>
        <taxon>Bacillales</taxon>
        <taxon>Caryophanaceae</taxon>
        <taxon>Jeotgalibacillus</taxon>
    </lineage>
</organism>
<dbReference type="Pfam" id="PF07457">
    <property type="entry name" value="DUF1516"/>
    <property type="match status" value="1"/>
</dbReference>
<feature type="transmembrane region" description="Helical" evidence="5">
    <location>
        <begin position="64"/>
        <end position="85"/>
    </location>
</feature>
<dbReference type="Proteomes" id="UP000031972">
    <property type="component" value="Unassembled WGS sequence"/>
</dbReference>
<dbReference type="InterPro" id="IPR010899">
    <property type="entry name" value="UPF0344"/>
</dbReference>
<dbReference type="RefSeq" id="WP_041056826.1">
    <property type="nucleotide sequence ID" value="NZ_JXRR01000014.1"/>
</dbReference>
<dbReference type="GO" id="GO:0005886">
    <property type="term" value="C:plasma membrane"/>
    <property type="evidence" value="ECO:0007669"/>
    <property type="project" value="UniProtKB-SubCell"/>
</dbReference>
<keyword evidence="4 5" id="KW-0472">Membrane</keyword>
<comment type="subcellular location">
    <subcellularLocation>
        <location evidence="5">Cell membrane</location>
        <topology evidence="5">Multi-pass membrane protein</topology>
    </subcellularLocation>
</comment>
<reference evidence="6 7" key="1">
    <citation type="submission" date="2015-01" db="EMBL/GenBank/DDBJ databases">
        <title>Jeotgalibacillus campisalis genome sequencing.</title>
        <authorList>
            <person name="Goh K.M."/>
            <person name="Chan K.-G."/>
            <person name="Yaakop A.S."/>
            <person name="Ee R."/>
            <person name="Gan H.M."/>
            <person name="Chan C.S."/>
        </authorList>
    </citation>
    <scope>NUCLEOTIDE SEQUENCE [LARGE SCALE GENOMIC DNA]</scope>
    <source>
        <strain evidence="6 7">SF-57</strain>
    </source>
</reference>
<evidence type="ECO:0000313" key="6">
    <source>
        <dbReference type="EMBL" id="KIL47372.1"/>
    </source>
</evidence>